<organism evidence="2 3">
    <name type="scientific">Roseomonas fluvialis</name>
    <dbReference type="NCBI Taxonomy" id="1750527"/>
    <lineage>
        <taxon>Bacteria</taxon>
        <taxon>Pseudomonadati</taxon>
        <taxon>Pseudomonadota</taxon>
        <taxon>Alphaproteobacteria</taxon>
        <taxon>Acetobacterales</taxon>
        <taxon>Roseomonadaceae</taxon>
        <taxon>Roseomonas</taxon>
    </lineage>
</organism>
<evidence type="ECO:0000256" key="1">
    <source>
        <dbReference type="SAM" id="MobiDB-lite"/>
    </source>
</evidence>
<name>A0ABM7Y8Z0_9PROT</name>
<evidence type="ECO:0000313" key="2">
    <source>
        <dbReference type="EMBL" id="BDG74408.1"/>
    </source>
</evidence>
<evidence type="ECO:0000313" key="3">
    <source>
        <dbReference type="Proteomes" id="UP000831327"/>
    </source>
</evidence>
<sequence>MSDGVGTQGIARPCSLTYVARARMLRCFCRAAGYPGTNHQSDGGGGPRNPDRRSQDKGRDVRGLGRGGAGRHINILARGASHARSLRDAATHSTSTASREVRAGSP</sequence>
<feature type="region of interest" description="Disordered" evidence="1">
    <location>
        <begin position="35"/>
        <end position="106"/>
    </location>
</feature>
<feature type="compositionally biased region" description="Basic and acidic residues" evidence="1">
    <location>
        <begin position="49"/>
        <end position="63"/>
    </location>
</feature>
<dbReference type="EMBL" id="AP025637">
    <property type="protein sequence ID" value="BDG74408.1"/>
    <property type="molecule type" value="Genomic_DNA"/>
</dbReference>
<protein>
    <submittedName>
        <fullName evidence="2">Uncharacterized protein</fullName>
    </submittedName>
</protein>
<reference evidence="2 3" key="1">
    <citation type="journal article" date="2016" name="Microbes Environ.">
        <title>Phylogenetically diverse aerobic anoxygenic phototrophic bacteria isolated from epilithic biofilms in Tama river, Japan.</title>
        <authorList>
            <person name="Hirose S."/>
            <person name="Matsuura K."/>
            <person name="Haruta S."/>
        </authorList>
    </citation>
    <scope>NUCLEOTIDE SEQUENCE [LARGE SCALE GENOMIC DNA]</scope>
    <source>
        <strain evidence="2 3">S08</strain>
    </source>
</reference>
<proteinExistence type="predicted"/>
<gene>
    <name evidence="2" type="ORF">Rmf_43370</name>
</gene>
<dbReference type="Proteomes" id="UP000831327">
    <property type="component" value="Chromosome"/>
</dbReference>
<accession>A0ABM7Y8Z0</accession>
<keyword evidence="3" id="KW-1185">Reference proteome</keyword>